<keyword evidence="4" id="KW-1185">Reference proteome</keyword>
<feature type="compositionally biased region" description="Basic residues" evidence="2">
    <location>
        <begin position="63"/>
        <end position="72"/>
    </location>
</feature>
<dbReference type="RefSeq" id="XP_003876697.1">
    <property type="nucleotide sequence ID" value="XM_003876648.1"/>
</dbReference>
<feature type="coiled-coil region" evidence="1">
    <location>
        <begin position="107"/>
        <end position="134"/>
    </location>
</feature>
<dbReference type="KEGG" id="lmi:LMXM_27_1220"/>
<evidence type="ECO:0000313" key="3">
    <source>
        <dbReference type="EMBL" id="CBZ28221.1"/>
    </source>
</evidence>
<evidence type="ECO:0000313" key="4">
    <source>
        <dbReference type="Proteomes" id="UP000007259"/>
    </source>
</evidence>
<keyword evidence="1" id="KW-0175">Coiled coil</keyword>
<sequence>MLSPSVLELSKQLMQLDSQAKALRNEVEYLRATKRSLDVSNMTQAKLSEVRDSTGSTGSTAKSKSKRSRASTRRSGTAGGTSIPLPHDFMDDLSHKRSDVEASIRTQKELSREKEALQTALAKAEDATEAAEQEYLGIVEVVGIDDDEKSNSAIGFKKKSAYGTALKNAVAVYHLRENVRSQMEGQSRELLRLAAILQETTDAESQRAEAVEVLAERKAKLEALRHECNAVAHEAARREKIADKNPRGLTLEDYIRHSNFDRRVALHELSKEDNVIKQNNLAIRHRAMQISKIQAHLELIADAVIGDDMEAEERVDADIVEELAKEINDLYDSHIVANLRMDTIDCEIEKMVWRASALQHAKESTVAEMGRVRREHRRYLDELQKTVDREHISNGQMIMRLQDELETLHRSSARKK</sequence>
<feature type="region of interest" description="Disordered" evidence="2">
    <location>
        <begin position="43"/>
        <end position="92"/>
    </location>
</feature>
<feature type="coiled-coil region" evidence="1">
    <location>
        <begin position="6"/>
        <end position="33"/>
    </location>
</feature>
<organism evidence="3 4">
    <name type="scientific">Leishmania mexicana (strain MHOM/GT/2001/U1103)</name>
    <dbReference type="NCBI Taxonomy" id="929439"/>
    <lineage>
        <taxon>Eukaryota</taxon>
        <taxon>Discoba</taxon>
        <taxon>Euglenozoa</taxon>
        <taxon>Kinetoplastea</taxon>
        <taxon>Metakinetoplastina</taxon>
        <taxon>Trypanosomatida</taxon>
        <taxon>Trypanosomatidae</taxon>
        <taxon>Leishmaniinae</taxon>
        <taxon>Leishmania</taxon>
    </lineage>
</organism>
<gene>
    <name evidence="3" type="ORF">LMXM_27_1220</name>
</gene>
<evidence type="ECO:0000256" key="2">
    <source>
        <dbReference type="SAM" id="MobiDB-lite"/>
    </source>
</evidence>
<dbReference type="PhylomeDB" id="E9AZ25"/>
<dbReference type="AlphaFoldDB" id="E9AZ25"/>
<evidence type="ECO:0000256" key="1">
    <source>
        <dbReference type="SAM" id="Coils"/>
    </source>
</evidence>
<protein>
    <submittedName>
        <fullName evidence="3">Uncharacterized protein</fullName>
    </submittedName>
</protein>
<proteinExistence type="predicted"/>
<dbReference type="OMA" id="EKMVWRA"/>
<feature type="compositionally biased region" description="Low complexity" evidence="2">
    <location>
        <begin position="53"/>
        <end position="62"/>
    </location>
</feature>
<feature type="compositionally biased region" description="Low complexity" evidence="2">
    <location>
        <begin position="73"/>
        <end position="82"/>
    </location>
</feature>
<accession>E9AZ25</accession>
<name>E9AZ25_LEIMU</name>
<dbReference type="EMBL" id="FR799580">
    <property type="protein sequence ID" value="CBZ28221.1"/>
    <property type="molecule type" value="Genomic_DNA"/>
</dbReference>
<dbReference type="OrthoDB" id="271694at2759"/>
<dbReference type="GeneID" id="13449625"/>
<reference evidence="3 4" key="1">
    <citation type="journal article" date="2011" name="Genome Res.">
        <title>Chromosome and gene copy number variation allow major structural change between species and strains of Leishmania.</title>
        <authorList>
            <person name="Rogers M.B."/>
            <person name="Hilley J.D."/>
            <person name="Dickens N.J."/>
            <person name="Wilkes J."/>
            <person name="Bates P.A."/>
            <person name="Depledge D.P."/>
            <person name="Harris D."/>
            <person name="Her Y."/>
            <person name="Herzyk P."/>
            <person name="Imamura H."/>
            <person name="Otto T.D."/>
            <person name="Sanders M."/>
            <person name="Seeger K."/>
            <person name="Dujardin J.C."/>
            <person name="Berriman M."/>
            <person name="Smith D.F."/>
            <person name="Hertz-Fowler C."/>
            <person name="Mottram J.C."/>
        </authorList>
    </citation>
    <scope>NUCLEOTIDE SEQUENCE [LARGE SCALE GENOMIC DNA]</scope>
    <source>
        <strain evidence="3 4">MHOM/GT/2001/U1103</strain>
    </source>
</reference>
<dbReference type="VEuPathDB" id="TriTrypDB:LmxM.27.1220"/>
<dbReference type="Proteomes" id="UP000007259">
    <property type="component" value="Chromosome 27"/>
</dbReference>